<keyword evidence="3" id="KW-0479">Metal-binding</keyword>
<feature type="transmembrane region" description="Helical" evidence="9">
    <location>
        <begin position="215"/>
        <end position="235"/>
    </location>
</feature>
<feature type="transmembrane region" description="Helical" evidence="9">
    <location>
        <begin position="322"/>
        <end position="345"/>
    </location>
</feature>
<dbReference type="GO" id="GO:0036513">
    <property type="term" value="C:Derlin-1 retrotranslocation complex"/>
    <property type="evidence" value="ECO:0007669"/>
    <property type="project" value="TreeGrafter"/>
</dbReference>
<dbReference type="GO" id="GO:0008270">
    <property type="term" value="F:zinc ion binding"/>
    <property type="evidence" value="ECO:0007669"/>
    <property type="project" value="UniProtKB-KW"/>
</dbReference>
<keyword evidence="5" id="KW-0862">Zinc</keyword>
<keyword evidence="6 9" id="KW-1133">Transmembrane helix</keyword>
<comment type="subcellular location">
    <subcellularLocation>
        <location evidence="1">Membrane</location>
        <topology evidence="1">Multi-pass membrane protein</topology>
    </subcellularLocation>
</comment>
<dbReference type="SMART" id="SM00184">
    <property type="entry name" value="RING"/>
    <property type="match status" value="1"/>
</dbReference>
<feature type="transmembrane region" description="Helical" evidence="9">
    <location>
        <begin position="68"/>
        <end position="93"/>
    </location>
</feature>
<dbReference type="Gene3D" id="3.30.40.10">
    <property type="entry name" value="Zinc/RING finger domain, C3HC4 (zinc finger)"/>
    <property type="match status" value="1"/>
</dbReference>
<gene>
    <name evidence="11" type="ORF">KUF71_007987</name>
</gene>
<reference evidence="11" key="2">
    <citation type="journal article" date="2023" name="BMC Genomics">
        <title>Pest status, molecular evolution, and epigenetic factors derived from the genome assembly of Frankliniella fusca, a thysanopteran phytovirus vector.</title>
        <authorList>
            <person name="Catto M.A."/>
            <person name="Labadie P.E."/>
            <person name="Jacobson A.L."/>
            <person name="Kennedy G.G."/>
            <person name="Srinivasan R."/>
            <person name="Hunt B.G."/>
        </authorList>
    </citation>
    <scope>NUCLEOTIDE SEQUENCE</scope>
    <source>
        <strain evidence="11">PL_HMW_Pooled</strain>
    </source>
</reference>
<feature type="transmembrane region" description="Helical" evidence="9">
    <location>
        <begin position="425"/>
        <end position="446"/>
    </location>
</feature>
<dbReference type="InterPro" id="IPR050731">
    <property type="entry name" value="HRD1_E3_ubiq-ligases"/>
</dbReference>
<dbReference type="CDD" id="cd16476">
    <property type="entry name" value="RING-H2_RNF139-like"/>
    <property type="match status" value="1"/>
</dbReference>
<feature type="transmembrane region" description="Helical" evidence="9">
    <location>
        <begin position="190"/>
        <end position="209"/>
    </location>
</feature>
<dbReference type="SUPFAM" id="SSF57850">
    <property type="entry name" value="RING/U-box"/>
    <property type="match status" value="1"/>
</dbReference>
<feature type="transmembrane region" description="Helical" evidence="9">
    <location>
        <begin position="357"/>
        <end position="374"/>
    </location>
</feature>
<evidence type="ECO:0000313" key="12">
    <source>
        <dbReference type="Proteomes" id="UP001219518"/>
    </source>
</evidence>
<dbReference type="PANTHER" id="PTHR22763:SF163">
    <property type="entry name" value="E3 UBIQUITIN-PROTEIN LIGASE RNF139"/>
    <property type="match status" value="1"/>
</dbReference>
<dbReference type="PROSITE" id="PS50089">
    <property type="entry name" value="ZF_RING_2"/>
    <property type="match status" value="1"/>
</dbReference>
<evidence type="ECO:0000256" key="6">
    <source>
        <dbReference type="ARBA" id="ARBA00022989"/>
    </source>
</evidence>
<evidence type="ECO:0000313" key="11">
    <source>
        <dbReference type="EMBL" id="KAK3918740.1"/>
    </source>
</evidence>
<protein>
    <submittedName>
        <fullName evidence="11">Protein TRC8-like protein</fullName>
    </submittedName>
</protein>
<keyword evidence="4 8" id="KW-0863">Zinc-finger</keyword>
<sequence length="633" mass="71536">MPEIVQSTPPSKMMLYVHKILHSLEVVLRVPPLFVIDEIFKNMGTASPIDISLDLAEESNRNILDYHVIIVALVKFVCGSLGCILAVCVFVLWKKNLVKVYRHIGSVLIIFALYWANVTFAESILSLDSSVNPQKSRGLDVLRLDTFGLNRFFGFDKFYLSKNIVYWYPILQGVLTTLFYTVFQGPRPPFLLLVMYIAPIVLTLSPLPVTITAHTPFLCAIIPLLLIKYVIWVNVMPATQALYSGYRHVHTMLSNFGMATFVEAEWTRLNVPSVLLTFWLMRVSGHAGLLTKEYLQSGVATPLPELLPQMAKALLVGGCDTLIAVLGMTSVVSYLCYYLGCLFQWALLAEGDEEKPIGTVSGLLFYVLALQAGLTSCDPDKRLVRLSRNICLLFTALLHFVHNYVHPLLLSLSASHNPALHRHLRALGVAVFIIVFPVSLLIFLWSHHELSTWLLAVSTFSVEVIVKVIVSLMIYSLFLLDAYRSTFWEKLDDYVYYIQAFGHVVEFSFGILLFMNSAWVLVFEAGGAVRAVMVGIHVYFNIWCDAQAGWRVFMKRRTAVNKINSLPEASPQQLQALNDVCSICYSEMVSAKITRCNHFFHGVCLRKWLYVQDRCPLCHDILYRVPSQELLSQ</sequence>
<feature type="transmembrane region" description="Helical" evidence="9">
    <location>
        <begin position="386"/>
        <end position="405"/>
    </location>
</feature>
<evidence type="ECO:0000256" key="4">
    <source>
        <dbReference type="ARBA" id="ARBA00022771"/>
    </source>
</evidence>
<evidence type="ECO:0000256" key="9">
    <source>
        <dbReference type="SAM" id="Phobius"/>
    </source>
</evidence>
<reference evidence="11" key="1">
    <citation type="submission" date="2021-07" db="EMBL/GenBank/DDBJ databases">
        <authorList>
            <person name="Catto M.A."/>
            <person name="Jacobson A."/>
            <person name="Kennedy G."/>
            <person name="Labadie P."/>
            <person name="Hunt B.G."/>
            <person name="Srinivasan R."/>
        </authorList>
    </citation>
    <scope>NUCLEOTIDE SEQUENCE</scope>
    <source>
        <strain evidence="11">PL_HMW_Pooled</strain>
        <tissue evidence="11">Head</tissue>
    </source>
</reference>
<dbReference type="InterPro" id="IPR025754">
    <property type="entry name" value="TRC8_N_dom"/>
</dbReference>
<evidence type="ECO:0000256" key="1">
    <source>
        <dbReference type="ARBA" id="ARBA00004141"/>
    </source>
</evidence>
<keyword evidence="2 9" id="KW-0812">Transmembrane</keyword>
<dbReference type="InterPro" id="IPR013083">
    <property type="entry name" value="Znf_RING/FYVE/PHD"/>
</dbReference>
<evidence type="ECO:0000256" key="3">
    <source>
        <dbReference type="ARBA" id="ARBA00022723"/>
    </source>
</evidence>
<dbReference type="PANTHER" id="PTHR22763">
    <property type="entry name" value="RING ZINC FINGER PROTEIN"/>
    <property type="match status" value="1"/>
</dbReference>
<feature type="transmembrane region" description="Helical" evidence="9">
    <location>
        <begin position="164"/>
        <end position="183"/>
    </location>
</feature>
<feature type="transmembrane region" description="Helical" evidence="9">
    <location>
        <begin position="453"/>
        <end position="480"/>
    </location>
</feature>
<dbReference type="AlphaFoldDB" id="A0AAE1LGP9"/>
<keyword evidence="12" id="KW-1185">Reference proteome</keyword>
<dbReference type="InterPro" id="IPR001841">
    <property type="entry name" value="Znf_RING"/>
</dbReference>
<dbReference type="Pfam" id="PF13639">
    <property type="entry name" value="zf-RING_2"/>
    <property type="match status" value="1"/>
</dbReference>
<feature type="domain" description="RING-type" evidence="10">
    <location>
        <begin position="581"/>
        <end position="619"/>
    </location>
</feature>
<keyword evidence="7 9" id="KW-0472">Membrane</keyword>
<dbReference type="GO" id="GO:0043161">
    <property type="term" value="P:proteasome-mediated ubiquitin-dependent protein catabolic process"/>
    <property type="evidence" value="ECO:0007669"/>
    <property type="project" value="TreeGrafter"/>
</dbReference>
<feature type="transmembrane region" description="Helical" evidence="9">
    <location>
        <begin position="100"/>
        <end position="117"/>
    </location>
</feature>
<dbReference type="GO" id="GO:0036503">
    <property type="term" value="P:ERAD pathway"/>
    <property type="evidence" value="ECO:0007669"/>
    <property type="project" value="TreeGrafter"/>
</dbReference>
<dbReference type="EMBL" id="JAHWGI010000960">
    <property type="protein sequence ID" value="KAK3918740.1"/>
    <property type="molecule type" value="Genomic_DNA"/>
</dbReference>
<evidence type="ECO:0000256" key="5">
    <source>
        <dbReference type="ARBA" id="ARBA00022833"/>
    </source>
</evidence>
<evidence type="ECO:0000256" key="7">
    <source>
        <dbReference type="ARBA" id="ARBA00023136"/>
    </source>
</evidence>
<evidence type="ECO:0000259" key="10">
    <source>
        <dbReference type="PROSITE" id="PS50089"/>
    </source>
</evidence>
<feature type="transmembrane region" description="Helical" evidence="9">
    <location>
        <begin position="500"/>
        <end position="523"/>
    </location>
</feature>
<name>A0AAE1LGP9_9NEOP</name>
<dbReference type="Proteomes" id="UP001219518">
    <property type="component" value="Unassembled WGS sequence"/>
</dbReference>
<accession>A0AAE1LGP9</accession>
<proteinExistence type="predicted"/>
<evidence type="ECO:0000256" key="8">
    <source>
        <dbReference type="PROSITE-ProRule" id="PRU00175"/>
    </source>
</evidence>
<dbReference type="GO" id="GO:0061630">
    <property type="term" value="F:ubiquitin protein ligase activity"/>
    <property type="evidence" value="ECO:0007669"/>
    <property type="project" value="TreeGrafter"/>
</dbReference>
<dbReference type="Pfam" id="PF13705">
    <property type="entry name" value="TRC8_N"/>
    <property type="match status" value="1"/>
</dbReference>
<evidence type="ECO:0000256" key="2">
    <source>
        <dbReference type="ARBA" id="ARBA00022692"/>
    </source>
</evidence>
<comment type="caution">
    <text evidence="11">The sequence shown here is derived from an EMBL/GenBank/DDBJ whole genome shotgun (WGS) entry which is preliminary data.</text>
</comment>
<organism evidence="11 12">
    <name type="scientific">Frankliniella fusca</name>
    <dbReference type="NCBI Taxonomy" id="407009"/>
    <lineage>
        <taxon>Eukaryota</taxon>
        <taxon>Metazoa</taxon>
        <taxon>Ecdysozoa</taxon>
        <taxon>Arthropoda</taxon>
        <taxon>Hexapoda</taxon>
        <taxon>Insecta</taxon>
        <taxon>Pterygota</taxon>
        <taxon>Neoptera</taxon>
        <taxon>Paraneoptera</taxon>
        <taxon>Thysanoptera</taxon>
        <taxon>Terebrantia</taxon>
        <taxon>Thripoidea</taxon>
        <taxon>Thripidae</taxon>
        <taxon>Frankliniella</taxon>
    </lineage>
</organism>